<comment type="caution">
    <text evidence="3">The sequence shown here is derived from an EMBL/GenBank/DDBJ whole genome shotgun (WGS) entry which is preliminary data.</text>
</comment>
<gene>
    <name evidence="3" type="ORF">DR950_23705</name>
</gene>
<evidence type="ECO:0000313" key="3">
    <source>
        <dbReference type="EMBL" id="RGD60393.1"/>
    </source>
</evidence>
<feature type="signal peptide" evidence="2">
    <location>
        <begin position="1"/>
        <end position="21"/>
    </location>
</feature>
<feature type="compositionally biased region" description="Gly residues" evidence="1">
    <location>
        <begin position="189"/>
        <end position="198"/>
    </location>
</feature>
<dbReference type="PROSITE" id="PS51257">
    <property type="entry name" value="PROKAR_LIPOPROTEIN"/>
    <property type="match status" value="1"/>
</dbReference>
<keyword evidence="4" id="KW-1185">Reference proteome</keyword>
<proteinExistence type="predicted"/>
<feature type="region of interest" description="Disordered" evidence="1">
    <location>
        <begin position="166"/>
        <end position="258"/>
    </location>
</feature>
<dbReference type="RefSeq" id="WP_117488505.1">
    <property type="nucleotide sequence ID" value="NZ_QVIG01000001.1"/>
</dbReference>
<reference evidence="3 4" key="1">
    <citation type="submission" date="2018-08" db="EMBL/GenBank/DDBJ databases">
        <title>Diversity &amp; Physiological Properties of Lignin-Decomposing Actinobacteria from Soil.</title>
        <authorList>
            <person name="Roh S.G."/>
            <person name="Kim S.B."/>
        </authorList>
    </citation>
    <scope>NUCLEOTIDE SEQUENCE [LARGE SCALE GENOMIC DNA]</scope>
    <source>
        <strain evidence="3 4">MMS17-GH009</strain>
    </source>
</reference>
<feature type="compositionally biased region" description="Low complexity" evidence="1">
    <location>
        <begin position="199"/>
        <end position="243"/>
    </location>
</feature>
<name>A0A372ZX17_9ACTN</name>
<protein>
    <recommendedName>
        <fullName evidence="5">Small secreted protein</fullName>
    </recommendedName>
</protein>
<feature type="chain" id="PRO_5039269111" description="Small secreted protein" evidence="2">
    <location>
        <begin position="22"/>
        <end position="258"/>
    </location>
</feature>
<evidence type="ECO:0000256" key="1">
    <source>
        <dbReference type="SAM" id="MobiDB-lite"/>
    </source>
</evidence>
<dbReference type="EMBL" id="QVIG01000001">
    <property type="protein sequence ID" value="RGD60393.1"/>
    <property type="molecule type" value="Genomic_DNA"/>
</dbReference>
<dbReference type="AlphaFoldDB" id="A0A372ZX17"/>
<accession>A0A372ZX17</accession>
<organism evidence="3 4">
    <name type="scientific">Kitasatospora xanthocidica</name>
    <dbReference type="NCBI Taxonomy" id="83382"/>
    <lineage>
        <taxon>Bacteria</taxon>
        <taxon>Bacillati</taxon>
        <taxon>Actinomycetota</taxon>
        <taxon>Actinomycetes</taxon>
        <taxon>Kitasatosporales</taxon>
        <taxon>Streptomycetaceae</taxon>
        <taxon>Kitasatospora</taxon>
    </lineage>
</organism>
<evidence type="ECO:0000313" key="4">
    <source>
        <dbReference type="Proteomes" id="UP000263377"/>
    </source>
</evidence>
<feature type="compositionally biased region" description="Pro residues" evidence="1">
    <location>
        <begin position="244"/>
        <end position="258"/>
    </location>
</feature>
<evidence type="ECO:0008006" key="5">
    <source>
        <dbReference type="Google" id="ProtNLM"/>
    </source>
</evidence>
<keyword evidence="2" id="KW-0732">Signal</keyword>
<sequence>MNKRLLAVPALGVLLAFGAVGCGGDDNNSKQLESWASNVCGAAKDPIAQAQTALADTGQVKTGEAPADLQKRLSTDIGRLAKTNQDIAAAIDAAGAPKVQDGAALQKDTVEELKKAADGYVEVQKKVDALPNNDQAKFADGLRSVADQVQQLASLSTQAQSKLQRGELGAAMAKQEGCKPSPTTAPSGGATGGAGAGASGTPAPGGTTPAPGATDTPSAPATTPAPGATDGTSPAAAGATTAPAAPPTTPANPAPSAS</sequence>
<dbReference type="Proteomes" id="UP000263377">
    <property type="component" value="Unassembled WGS sequence"/>
</dbReference>
<evidence type="ECO:0000256" key="2">
    <source>
        <dbReference type="SAM" id="SignalP"/>
    </source>
</evidence>